<dbReference type="GO" id="GO:0016747">
    <property type="term" value="F:acyltransferase activity, transferring groups other than amino-acyl groups"/>
    <property type="evidence" value="ECO:0007669"/>
    <property type="project" value="InterPro"/>
</dbReference>
<organism evidence="4 5">
    <name type="scientific">Candidatus Rickettsiella viridis</name>
    <dbReference type="NCBI Taxonomy" id="676208"/>
    <lineage>
        <taxon>Bacteria</taxon>
        <taxon>Pseudomonadati</taxon>
        <taxon>Pseudomonadota</taxon>
        <taxon>Gammaproteobacteria</taxon>
        <taxon>Legionellales</taxon>
        <taxon>Coxiellaceae</taxon>
        <taxon>Rickettsiella</taxon>
    </lineage>
</organism>
<dbReference type="Gene3D" id="3.40.630.30">
    <property type="match status" value="1"/>
</dbReference>
<keyword evidence="5" id="KW-1185">Reference proteome</keyword>
<dbReference type="PANTHER" id="PTHR43420">
    <property type="entry name" value="ACETYLTRANSFERASE"/>
    <property type="match status" value="1"/>
</dbReference>
<evidence type="ECO:0000259" key="3">
    <source>
        <dbReference type="PROSITE" id="PS51186"/>
    </source>
</evidence>
<keyword evidence="2" id="KW-0012">Acyltransferase</keyword>
<dbReference type="Pfam" id="PF00583">
    <property type="entry name" value="Acetyltransf_1"/>
    <property type="match status" value="1"/>
</dbReference>
<dbReference type="InterPro" id="IPR016181">
    <property type="entry name" value="Acyl_CoA_acyltransferase"/>
</dbReference>
<feature type="domain" description="N-acetyltransferase" evidence="3">
    <location>
        <begin position="108"/>
        <end position="238"/>
    </location>
</feature>
<dbReference type="Proteomes" id="UP000282483">
    <property type="component" value="Chromosome"/>
</dbReference>
<dbReference type="CDD" id="cd04301">
    <property type="entry name" value="NAT_SF"/>
    <property type="match status" value="1"/>
</dbReference>
<dbReference type="PROSITE" id="PS51186">
    <property type="entry name" value="GNAT"/>
    <property type="match status" value="1"/>
</dbReference>
<evidence type="ECO:0000256" key="1">
    <source>
        <dbReference type="ARBA" id="ARBA00022679"/>
    </source>
</evidence>
<dbReference type="EMBL" id="AP018005">
    <property type="protein sequence ID" value="BBB14865.1"/>
    <property type="molecule type" value="Genomic_DNA"/>
</dbReference>
<evidence type="ECO:0000313" key="4">
    <source>
        <dbReference type="EMBL" id="BBB14865.1"/>
    </source>
</evidence>
<proteinExistence type="predicted"/>
<dbReference type="RefSeq" id="WP_126322377.1">
    <property type="nucleotide sequence ID" value="NZ_AP018005.1"/>
</dbReference>
<dbReference type="SUPFAM" id="SSF55729">
    <property type="entry name" value="Acyl-CoA N-acyltransferases (Nat)"/>
    <property type="match status" value="1"/>
</dbReference>
<dbReference type="InterPro" id="IPR000182">
    <property type="entry name" value="GNAT_dom"/>
</dbReference>
<dbReference type="InterPro" id="IPR050680">
    <property type="entry name" value="YpeA/RimI_acetyltransf"/>
</dbReference>
<protein>
    <submittedName>
        <fullName evidence="4">Putative gnat family acetyltransferase</fullName>
    </submittedName>
</protein>
<accession>A0A2Z5UUY3</accession>
<reference evidence="4 5" key="1">
    <citation type="submission" date="2017-03" db="EMBL/GenBank/DDBJ databases">
        <title>The genome sequence of Candidatus Rickettsiella viridis.</title>
        <authorList>
            <person name="Nikoh N."/>
            <person name="Tsuchida T."/>
            <person name="Yamaguchi K."/>
            <person name="Maeda T."/>
            <person name="Shigenobu S."/>
            <person name="Fukatsu T."/>
        </authorList>
    </citation>
    <scope>NUCLEOTIDE SEQUENCE [LARGE SCALE GENOMIC DNA]</scope>
    <source>
        <strain evidence="4 5">Ap-RA04</strain>
    </source>
</reference>
<name>A0A2Z5UUY3_9COXI</name>
<dbReference type="KEGG" id="rvi:RVIR1_03450"/>
<keyword evidence="1 4" id="KW-0808">Transferase</keyword>
<gene>
    <name evidence="4" type="primary">waaE</name>
    <name evidence="4" type="ORF">RVIR1_03450</name>
</gene>
<evidence type="ECO:0000256" key="2">
    <source>
        <dbReference type="ARBA" id="ARBA00023315"/>
    </source>
</evidence>
<evidence type="ECO:0000313" key="5">
    <source>
        <dbReference type="Proteomes" id="UP000282483"/>
    </source>
</evidence>
<dbReference type="OrthoDB" id="7356080at2"/>
<sequence>MHNTQLLDWDSHILGLSVAKILTSPLDAQQLATQLQTLKTQGVKLVYWLIHSTDTLSQQAAQDCGGFLADEKLTYCLDLMALPPLPDYKEVETYLTPTANAELETIALEISQFSRFAHDPKLSTEQVSKLYTAWINNACRKMVAKAVLVIKKQASIAGMVVIDEKQGRGDLSLVGVMPAYQGQGLGKRLVQAAQHWCLEHNYFISQVLTQKTNPKACRLYESCGYQLEKEEYFYHFWL</sequence>
<dbReference type="AlphaFoldDB" id="A0A2Z5UUY3"/>